<accession>A0A249KAI5</accession>
<keyword evidence="10" id="KW-0520">NAD</keyword>
<sequence length="317" mass="35115">MKYLITGGAGFIGSHLAESLIARGNQVIILDNLSTGSVKNLEKIKGKIELNNGEILDQDLVSKLVAESDYVVHLAAALGVFNIVNKPLESLKTNLQGSEVVLEACDKYRKPVLIASTSEIYGKNDKVPLNEEDDRIIGHPLKSRWSYSEAKAVDESLAYFYYLENKLPIRIVRFFNTVGPRQVGHYGMVVPRFVGAALKNEPLSVYGSGNQIRCFCHIDDAVRALLLVMDSDKAIGEVFNVGNNQQISILELAKKVIEITGSTSTIEKIAYEKAYPEGFEDMQRRVPDISKINQVLGWSPEINLDQIIKDIAAFNSK</sequence>
<dbReference type="InterPro" id="IPR044516">
    <property type="entry name" value="UXS-like"/>
</dbReference>
<dbReference type="GO" id="GO:0005737">
    <property type="term" value="C:cytoplasm"/>
    <property type="evidence" value="ECO:0007669"/>
    <property type="project" value="TreeGrafter"/>
</dbReference>
<name>A0A249KAI5_9ACTN</name>
<feature type="domain" description="NAD(P)-binding" evidence="14">
    <location>
        <begin position="4"/>
        <end position="310"/>
    </location>
</feature>
<dbReference type="OrthoDB" id="9801785at2"/>
<proteinExistence type="inferred from homology"/>
<evidence type="ECO:0000313" key="15">
    <source>
        <dbReference type="EMBL" id="ASY13791.1"/>
    </source>
</evidence>
<dbReference type="RefSeq" id="WP_095672762.1">
    <property type="nucleotide sequence ID" value="NZ_CP016771.1"/>
</dbReference>
<dbReference type="GO" id="GO:0042732">
    <property type="term" value="P:D-xylose metabolic process"/>
    <property type="evidence" value="ECO:0007669"/>
    <property type="project" value="InterPro"/>
</dbReference>
<comment type="pathway">
    <text evidence="3">Nucleotide-sugar biosynthesis; UDP-alpha-D-xylose biosynthesis; UDP-alpha-D-xylose from UDP-alpha-D-glucuronate: step 1/1.</text>
</comment>
<evidence type="ECO:0000256" key="12">
    <source>
        <dbReference type="ARBA" id="ARBA00023136"/>
    </source>
</evidence>
<evidence type="ECO:0000259" key="14">
    <source>
        <dbReference type="Pfam" id="PF16363"/>
    </source>
</evidence>
<keyword evidence="8" id="KW-0735">Signal-anchor</keyword>
<keyword evidence="13" id="KW-0456">Lyase</keyword>
<dbReference type="Pfam" id="PF16363">
    <property type="entry name" value="GDP_Man_Dehyd"/>
    <property type="match status" value="1"/>
</dbReference>
<dbReference type="SUPFAM" id="SSF51735">
    <property type="entry name" value="NAD(P)-binding Rossmann-fold domains"/>
    <property type="match status" value="1"/>
</dbReference>
<evidence type="ECO:0000256" key="10">
    <source>
        <dbReference type="ARBA" id="ARBA00023027"/>
    </source>
</evidence>
<evidence type="ECO:0000256" key="6">
    <source>
        <dbReference type="ARBA" id="ARBA00022692"/>
    </source>
</evidence>
<dbReference type="PRINTS" id="PR01713">
    <property type="entry name" value="NUCEPIMERASE"/>
</dbReference>
<dbReference type="UniPathway" id="UPA00796">
    <property type="reaction ID" value="UER00771"/>
</dbReference>
<comment type="subcellular location">
    <subcellularLocation>
        <location evidence="2">Golgi apparatus</location>
        <location evidence="2">Golgi stack membrane</location>
        <topology evidence="2">Single-pass type II membrane protein</topology>
    </subcellularLocation>
</comment>
<dbReference type="PANTHER" id="PTHR43078">
    <property type="entry name" value="UDP-GLUCURONIC ACID DECARBOXYLASE-RELATED"/>
    <property type="match status" value="1"/>
</dbReference>
<keyword evidence="12" id="KW-0472">Membrane</keyword>
<evidence type="ECO:0000256" key="1">
    <source>
        <dbReference type="ARBA" id="ARBA00001911"/>
    </source>
</evidence>
<comment type="cofactor">
    <cofactor evidence="1">
        <name>NAD(+)</name>
        <dbReference type="ChEBI" id="CHEBI:57540"/>
    </cofactor>
</comment>
<evidence type="ECO:0000256" key="3">
    <source>
        <dbReference type="ARBA" id="ARBA00005100"/>
    </source>
</evidence>
<evidence type="ECO:0000256" key="5">
    <source>
        <dbReference type="ARBA" id="ARBA00012290"/>
    </source>
</evidence>
<dbReference type="PANTHER" id="PTHR43078:SF6">
    <property type="entry name" value="UDP-GLUCURONIC ACID DECARBOXYLASE 1"/>
    <property type="match status" value="1"/>
</dbReference>
<keyword evidence="7" id="KW-0210">Decarboxylase</keyword>
<evidence type="ECO:0000256" key="7">
    <source>
        <dbReference type="ARBA" id="ARBA00022793"/>
    </source>
</evidence>
<evidence type="ECO:0000256" key="13">
    <source>
        <dbReference type="ARBA" id="ARBA00023239"/>
    </source>
</evidence>
<dbReference type="Proteomes" id="UP000217171">
    <property type="component" value="Chromosome"/>
</dbReference>
<keyword evidence="11" id="KW-0333">Golgi apparatus</keyword>
<organism evidence="15 16">
    <name type="scientific">Candidatus Nanopelagicus hibericus</name>
    <dbReference type="NCBI Taxonomy" id="1884915"/>
    <lineage>
        <taxon>Bacteria</taxon>
        <taxon>Bacillati</taxon>
        <taxon>Actinomycetota</taxon>
        <taxon>Actinomycetes</taxon>
        <taxon>Candidatus Nanopelagicales</taxon>
        <taxon>Candidatus Nanopelagicaceae</taxon>
        <taxon>Candidatus Nanopelagicus</taxon>
    </lineage>
</organism>
<dbReference type="EMBL" id="CP016771">
    <property type="protein sequence ID" value="ASY13791.1"/>
    <property type="molecule type" value="Genomic_DNA"/>
</dbReference>
<evidence type="ECO:0000256" key="4">
    <source>
        <dbReference type="ARBA" id="ARBA00007505"/>
    </source>
</evidence>
<evidence type="ECO:0000256" key="8">
    <source>
        <dbReference type="ARBA" id="ARBA00022968"/>
    </source>
</evidence>
<keyword evidence="6" id="KW-0812">Transmembrane</keyword>
<keyword evidence="9" id="KW-1133">Transmembrane helix</keyword>
<dbReference type="Gene3D" id="3.40.50.720">
    <property type="entry name" value="NAD(P)-binding Rossmann-like Domain"/>
    <property type="match status" value="1"/>
</dbReference>
<dbReference type="GO" id="GO:0033320">
    <property type="term" value="P:UDP-D-xylose biosynthetic process"/>
    <property type="evidence" value="ECO:0007669"/>
    <property type="project" value="UniProtKB-UniPathway"/>
</dbReference>
<reference evidence="15 16" key="1">
    <citation type="submission" date="2016-07" db="EMBL/GenBank/DDBJ databases">
        <title>High microdiversification within the ubiquitous acI lineage of Actinobacteria.</title>
        <authorList>
            <person name="Neuenschwander S.M."/>
            <person name="Salcher M."/>
            <person name="Ghai R."/>
            <person name="Pernthaler J."/>
        </authorList>
    </citation>
    <scope>NUCLEOTIDE SEQUENCE [LARGE SCALE GENOMIC DNA]</scope>
    <source>
        <strain evidence="15">MMS-21-160</strain>
    </source>
</reference>
<dbReference type="InterPro" id="IPR016040">
    <property type="entry name" value="NAD(P)-bd_dom"/>
</dbReference>
<evidence type="ECO:0000256" key="11">
    <source>
        <dbReference type="ARBA" id="ARBA00023034"/>
    </source>
</evidence>
<dbReference type="EC" id="4.1.1.35" evidence="5"/>
<dbReference type="KEGG" id="nhi:B1s21160_05695"/>
<dbReference type="InterPro" id="IPR036291">
    <property type="entry name" value="NAD(P)-bd_dom_sf"/>
</dbReference>
<keyword evidence="16" id="KW-1185">Reference proteome</keyword>
<evidence type="ECO:0000256" key="9">
    <source>
        <dbReference type="ARBA" id="ARBA00022989"/>
    </source>
</evidence>
<dbReference type="GO" id="GO:0070403">
    <property type="term" value="F:NAD+ binding"/>
    <property type="evidence" value="ECO:0007669"/>
    <property type="project" value="InterPro"/>
</dbReference>
<dbReference type="AlphaFoldDB" id="A0A249KAI5"/>
<protein>
    <recommendedName>
        <fullName evidence="5">UDP-glucuronate decarboxylase</fullName>
        <ecNumber evidence="5">4.1.1.35</ecNumber>
    </recommendedName>
</protein>
<dbReference type="GO" id="GO:0048040">
    <property type="term" value="F:UDP-glucuronate decarboxylase activity"/>
    <property type="evidence" value="ECO:0007669"/>
    <property type="project" value="UniProtKB-EC"/>
</dbReference>
<comment type="similarity">
    <text evidence="4">Belongs to the NAD(P)-dependent epimerase/dehydratase family. UDP-glucuronic acid decarboxylase subfamily.</text>
</comment>
<evidence type="ECO:0000256" key="2">
    <source>
        <dbReference type="ARBA" id="ARBA00004447"/>
    </source>
</evidence>
<gene>
    <name evidence="15" type="ORF">B1s21160_05695</name>
</gene>
<evidence type="ECO:0000313" key="16">
    <source>
        <dbReference type="Proteomes" id="UP000217171"/>
    </source>
</evidence>